<keyword evidence="3" id="KW-1185">Reference proteome</keyword>
<dbReference type="EMBL" id="JYNV01000228">
    <property type="protein sequence ID" value="KZM22012.1"/>
    <property type="molecule type" value="Genomic_DNA"/>
</dbReference>
<organism evidence="2 3">
    <name type="scientific">Didymella rabiei</name>
    <name type="common">Chickpea ascochyta blight fungus</name>
    <name type="synonym">Mycosphaerella rabiei</name>
    <dbReference type="NCBI Taxonomy" id="5454"/>
    <lineage>
        <taxon>Eukaryota</taxon>
        <taxon>Fungi</taxon>
        <taxon>Dikarya</taxon>
        <taxon>Ascomycota</taxon>
        <taxon>Pezizomycotina</taxon>
        <taxon>Dothideomycetes</taxon>
        <taxon>Pleosporomycetidae</taxon>
        <taxon>Pleosporales</taxon>
        <taxon>Pleosporineae</taxon>
        <taxon>Didymellaceae</taxon>
        <taxon>Ascochyta</taxon>
    </lineage>
</organism>
<proteinExistence type="predicted"/>
<evidence type="ECO:0000313" key="2">
    <source>
        <dbReference type="EMBL" id="KZM22012.1"/>
    </source>
</evidence>
<protein>
    <submittedName>
        <fullName evidence="2">Uncharacterized protein</fullName>
    </submittedName>
</protein>
<evidence type="ECO:0000313" key="3">
    <source>
        <dbReference type="Proteomes" id="UP000076837"/>
    </source>
</evidence>
<accession>A0A163BUW8</accession>
<reference evidence="2 3" key="1">
    <citation type="journal article" date="2016" name="Sci. Rep.">
        <title>Draft genome sequencing and secretome analysis of fungal phytopathogen Ascochyta rabiei provides insight into the necrotrophic effector repertoire.</title>
        <authorList>
            <person name="Verma S."/>
            <person name="Gazara R.K."/>
            <person name="Nizam S."/>
            <person name="Parween S."/>
            <person name="Chattopadhyay D."/>
            <person name="Verma P.K."/>
        </authorList>
    </citation>
    <scope>NUCLEOTIDE SEQUENCE [LARGE SCALE GENOMIC DNA]</scope>
    <source>
        <strain evidence="2 3">ArDII</strain>
    </source>
</reference>
<sequence length="77" mass="8259">MRGASTAAADTSNDNNAAAGWVDAENDDTEKGVWDDNCNGNMQNAGWESDDQGSGGFDMSFGAHDETNSFESFMNWL</sequence>
<name>A0A163BUW8_DIDRA</name>
<dbReference type="Proteomes" id="UP000076837">
    <property type="component" value="Unassembled WGS sequence"/>
</dbReference>
<gene>
    <name evidence="2" type="ORF">ST47_g6847</name>
</gene>
<comment type="caution">
    <text evidence="2">The sequence shown here is derived from an EMBL/GenBank/DDBJ whole genome shotgun (WGS) entry which is preliminary data.</text>
</comment>
<dbReference type="AlphaFoldDB" id="A0A163BUW8"/>
<feature type="compositionally biased region" description="Low complexity" evidence="1">
    <location>
        <begin position="1"/>
        <end position="19"/>
    </location>
</feature>
<evidence type="ECO:0000256" key="1">
    <source>
        <dbReference type="SAM" id="MobiDB-lite"/>
    </source>
</evidence>
<feature type="region of interest" description="Disordered" evidence="1">
    <location>
        <begin position="1"/>
        <end position="62"/>
    </location>
</feature>